<evidence type="ECO:0000256" key="1">
    <source>
        <dbReference type="ARBA" id="ARBA00022516"/>
    </source>
</evidence>
<dbReference type="InterPro" id="IPR051593">
    <property type="entry name" value="Ergosterol_Biosynth_ERG27"/>
</dbReference>
<protein>
    <submittedName>
        <fullName evidence="7">3-keto steroid reductase</fullName>
    </submittedName>
</protein>
<proteinExistence type="inferred from homology"/>
<organism evidence="7 8">
    <name type="scientific">Phanerochaete sordida</name>
    <dbReference type="NCBI Taxonomy" id="48140"/>
    <lineage>
        <taxon>Eukaryota</taxon>
        <taxon>Fungi</taxon>
        <taxon>Dikarya</taxon>
        <taxon>Basidiomycota</taxon>
        <taxon>Agaricomycotina</taxon>
        <taxon>Agaricomycetes</taxon>
        <taxon>Polyporales</taxon>
        <taxon>Phanerochaetaceae</taxon>
        <taxon>Phanerochaete</taxon>
    </lineage>
</organism>
<dbReference type="Proteomes" id="UP000703269">
    <property type="component" value="Unassembled WGS sequence"/>
</dbReference>
<dbReference type="AlphaFoldDB" id="A0A9P3FY83"/>
<name>A0A9P3FY83_9APHY</name>
<dbReference type="OrthoDB" id="9989144at2759"/>
<evidence type="ECO:0000256" key="5">
    <source>
        <dbReference type="ARBA" id="ARBA00023098"/>
    </source>
</evidence>
<evidence type="ECO:0000256" key="4">
    <source>
        <dbReference type="ARBA" id="ARBA00023002"/>
    </source>
</evidence>
<evidence type="ECO:0000313" key="7">
    <source>
        <dbReference type="EMBL" id="GJE84751.1"/>
    </source>
</evidence>
<dbReference type="GO" id="GO:0006694">
    <property type="term" value="P:steroid biosynthetic process"/>
    <property type="evidence" value="ECO:0007669"/>
    <property type="project" value="UniProtKB-KW"/>
</dbReference>
<dbReference type="SUPFAM" id="SSF51735">
    <property type="entry name" value="NAD(P)-binding Rossmann-fold domains"/>
    <property type="match status" value="1"/>
</dbReference>
<dbReference type="InterPro" id="IPR036291">
    <property type="entry name" value="NAD(P)-bd_dom_sf"/>
</dbReference>
<dbReference type="GO" id="GO:0005811">
    <property type="term" value="C:lipid droplet"/>
    <property type="evidence" value="ECO:0007669"/>
    <property type="project" value="TreeGrafter"/>
</dbReference>
<dbReference type="PANTHER" id="PTHR43647:SF1">
    <property type="entry name" value="3-KETO-STEROID REDUCTASE ERG27"/>
    <property type="match status" value="1"/>
</dbReference>
<evidence type="ECO:0000256" key="6">
    <source>
        <dbReference type="ARBA" id="ARBA00023593"/>
    </source>
</evidence>
<evidence type="ECO:0000313" key="8">
    <source>
        <dbReference type="Proteomes" id="UP000703269"/>
    </source>
</evidence>
<evidence type="ECO:0000256" key="3">
    <source>
        <dbReference type="ARBA" id="ARBA00022955"/>
    </source>
</evidence>
<dbReference type="PANTHER" id="PTHR43647">
    <property type="entry name" value="DEHYDROGENASE"/>
    <property type="match status" value="1"/>
</dbReference>
<dbReference type="EMBL" id="BPQB01000001">
    <property type="protein sequence ID" value="GJE84751.1"/>
    <property type="molecule type" value="Genomic_DNA"/>
</dbReference>
<keyword evidence="1" id="KW-0444">Lipid biosynthesis</keyword>
<dbReference type="Gene3D" id="3.40.50.720">
    <property type="entry name" value="NAD(P)-binding Rossmann-like Domain"/>
    <property type="match status" value="1"/>
</dbReference>
<sequence length="465" mass="51460">MTAPRPIIIVTGANSGVGFGICQRLLCHLSEKYPPDAEPQFKSLFPGKAPQDSAPTESYDGLTLILACRSETKALAAKRLLLQRLDRHIALEKRKAGYDGHAERFRANLEINFHCVDMSLVSSVFAFCEEVRHTYPYVSHLICNAGCAFWSGVSKFIACKQILQQGLSLAITIPEFKLQQTGVMSRDGLGCTWQSNVFGHYIMYRELKPLFEAYAARFSQPARLLWQSSLEAQPCYYNHDDWQLVKTNRSYEGTKYQIDLIASTLNKQSFESGGEKDAVRHVLIHPGIAHSNMTNGMVDIFFDTIKVLLFYIARFVCGSPNHPILPYTSAIAATHVALVSILALPTGLLAFAHRRSSGDPPPSCWDDSLATCRFYAGGLRSADEARAAEQRGAFVPLKFSAQADRWGRPYVGVVPVLDWAANAQEGEFLVGRCEYLYDAFRKLHASGEKADANGQANGHTNGHAS</sequence>
<evidence type="ECO:0000256" key="2">
    <source>
        <dbReference type="ARBA" id="ARBA00022857"/>
    </source>
</evidence>
<keyword evidence="4" id="KW-0560">Oxidoreductase</keyword>
<accession>A0A9P3FY83</accession>
<reference evidence="7 8" key="1">
    <citation type="submission" date="2021-08" db="EMBL/GenBank/DDBJ databases">
        <title>Draft Genome Sequence of Phanerochaete sordida strain YK-624.</title>
        <authorList>
            <person name="Mori T."/>
            <person name="Dohra H."/>
            <person name="Suzuki T."/>
            <person name="Kawagishi H."/>
            <person name="Hirai H."/>
        </authorList>
    </citation>
    <scope>NUCLEOTIDE SEQUENCE [LARGE SCALE GENOMIC DNA]</scope>
    <source>
        <strain evidence="7 8">YK-624</strain>
    </source>
</reference>
<keyword evidence="5" id="KW-0443">Lipid metabolism</keyword>
<comment type="similarity">
    <text evidence="6">Belongs to the short-chain dehydrogenases/reductases (SDR) family. ERG27 subfamily.</text>
</comment>
<keyword evidence="8" id="KW-1185">Reference proteome</keyword>
<dbReference type="GO" id="GO:0005741">
    <property type="term" value="C:mitochondrial outer membrane"/>
    <property type="evidence" value="ECO:0007669"/>
    <property type="project" value="TreeGrafter"/>
</dbReference>
<dbReference type="GO" id="GO:0005789">
    <property type="term" value="C:endoplasmic reticulum membrane"/>
    <property type="evidence" value="ECO:0007669"/>
    <property type="project" value="TreeGrafter"/>
</dbReference>
<keyword evidence="3" id="KW-0752">Steroid biosynthesis</keyword>
<gene>
    <name evidence="7" type="ORF">PsYK624_008270</name>
</gene>
<keyword evidence="2" id="KW-0521">NADP</keyword>
<dbReference type="GO" id="GO:0000253">
    <property type="term" value="F:3-beta-hydroxysteroid 3-dehydrogenase (NADP+) activity"/>
    <property type="evidence" value="ECO:0007669"/>
    <property type="project" value="TreeGrafter"/>
</dbReference>
<comment type="caution">
    <text evidence="7">The sequence shown here is derived from an EMBL/GenBank/DDBJ whole genome shotgun (WGS) entry which is preliminary data.</text>
</comment>